<feature type="non-terminal residue" evidence="1">
    <location>
        <position position="1"/>
    </location>
</feature>
<gene>
    <name evidence="1" type="ORF">HaLaN_17588</name>
</gene>
<comment type="caution">
    <text evidence="1">The sequence shown here is derived from an EMBL/GenBank/DDBJ whole genome shotgun (WGS) entry which is preliminary data.</text>
</comment>
<evidence type="ECO:0000313" key="2">
    <source>
        <dbReference type="Proteomes" id="UP000485058"/>
    </source>
</evidence>
<reference evidence="1 2" key="1">
    <citation type="submission" date="2020-02" db="EMBL/GenBank/DDBJ databases">
        <title>Draft genome sequence of Haematococcus lacustris strain NIES-144.</title>
        <authorList>
            <person name="Morimoto D."/>
            <person name="Nakagawa S."/>
            <person name="Yoshida T."/>
            <person name="Sawayama S."/>
        </authorList>
    </citation>
    <scope>NUCLEOTIDE SEQUENCE [LARGE SCALE GENOMIC DNA]</scope>
    <source>
        <strain evidence="1 2">NIES-144</strain>
    </source>
</reference>
<keyword evidence="2" id="KW-1185">Reference proteome</keyword>
<dbReference type="AlphaFoldDB" id="A0A699ZCY1"/>
<dbReference type="Proteomes" id="UP000485058">
    <property type="component" value="Unassembled WGS sequence"/>
</dbReference>
<protein>
    <submittedName>
        <fullName evidence="1">Uncharacterized protein</fullName>
    </submittedName>
</protein>
<dbReference type="EMBL" id="BLLF01001640">
    <property type="protein sequence ID" value="GFH20463.1"/>
    <property type="molecule type" value="Genomic_DNA"/>
</dbReference>
<sequence length="104" mass="11649">MGTALASITWHLLNRQLSTEVRTSLTRFRCTEGVVDDAMHFIFECTATSSIRQQAEFVMIFQDICTRQDLNSALNSQLLWPVTFNHHLPILAGAHGKHVAPVGQ</sequence>
<feature type="non-terminal residue" evidence="1">
    <location>
        <position position="104"/>
    </location>
</feature>
<accession>A0A699ZCY1</accession>
<name>A0A699ZCY1_HAELA</name>
<proteinExistence type="predicted"/>
<organism evidence="1 2">
    <name type="scientific">Haematococcus lacustris</name>
    <name type="common">Green alga</name>
    <name type="synonym">Haematococcus pluvialis</name>
    <dbReference type="NCBI Taxonomy" id="44745"/>
    <lineage>
        <taxon>Eukaryota</taxon>
        <taxon>Viridiplantae</taxon>
        <taxon>Chlorophyta</taxon>
        <taxon>core chlorophytes</taxon>
        <taxon>Chlorophyceae</taxon>
        <taxon>CS clade</taxon>
        <taxon>Chlamydomonadales</taxon>
        <taxon>Haematococcaceae</taxon>
        <taxon>Haematococcus</taxon>
    </lineage>
</organism>
<evidence type="ECO:0000313" key="1">
    <source>
        <dbReference type="EMBL" id="GFH20463.1"/>
    </source>
</evidence>